<sequence>MKHSDNDVNFDDVFGGHLMRTRYSFGGGIIKSEESTSSSTRLGKKSVFGESRSDEYVLSPRWSSRTTGSGLIQVWDATTGAKQYTFEGMMLLCVLYALATKKTFRGVEGLSPINLLVETDMHRACPGGTGGVKTIGNYATVSMSISASTLILKAKSPFIPSKH</sequence>
<protein>
    <submittedName>
        <fullName evidence="1">Uncharacterized protein</fullName>
    </submittedName>
</protein>
<dbReference type="EMBL" id="CM042053">
    <property type="protein sequence ID" value="KAI3715767.1"/>
    <property type="molecule type" value="Genomic_DNA"/>
</dbReference>
<gene>
    <name evidence="1" type="ORF">L6452_22754</name>
</gene>
<keyword evidence="2" id="KW-1185">Reference proteome</keyword>
<evidence type="ECO:0000313" key="1">
    <source>
        <dbReference type="EMBL" id="KAI3715767.1"/>
    </source>
</evidence>
<evidence type="ECO:0000313" key="2">
    <source>
        <dbReference type="Proteomes" id="UP001055879"/>
    </source>
</evidence>
<dbReference type="Proteomes" id="UP001055879">
    <property type="component" value="Linkage Group LG07"/>
</dbReference>
<accession>A0ACB9B109</accession>
<name>A0ACB9B109_ARCLA</name>
<organism evidence="1 2">
    <name type="scientific">Arctium lappa</name>
    <name type="common">Greater burdock</name>
    <name type="synonym">Lappa major</name>
    <dbReference type="NCBI Taxonomy" id="4217"/>
    <lineage>
        <taxon>Eukaryota</taxon>
        <taxon>Viridiplantae</taxon>
        <taxon>Streptophyta</taxon>
        <taxon>Embryophyta</taxon>
        <taxon>Tracheophyta</taxon>
        <taxon>Spermatophyta</taxon>
        <taxon>Magnoliopsida</taxon>
        <taxon>eudicotyledons</taxon>
        <taxon>Gunneridae</taxon>
        <taxon>Pentapetalae</taxon>
        <taxon>asterids</taxon>
        <taxon>campanulids</taxon>
        <taxon>Asterales</taxon>
        <taxon>Asteraceae</taxon>
        <taxon>Carduoideae</taxon>
        <taxon>Cardueae</taxon>
        <taxon>Arctiinae</taxon>
        <taxon>Arctium</taxon>
    </lineage>
</organism>
<reference evidence="2" key="1">
    <citation type="journal article" date="2022" name="Mol. Ecol. Resour.">
        <title>The genomes of chicory, endive, great burdock and yacon provide insights into Asteraceae palaeo-polyploidization history and plant inulin production.</title>
        <authorList>
            <person name="Fan W."/>
            <person name="Wang S."/>
            <person name="Wang H."/>
            <person name="Wang A."/>
            <person name="Jiang F."/>
            <person name="Liu H."/>
            <person name="Zhao H."/>
            <person name="Xu D."/>
            <person name="Zhang Y."/>
        </authorList>
    </citation>
    <scope>NUCLEOTIDE SEQUENCE [LARGE SCALE GENOMIC DNA]</scope>
    <source>
        <strain evidence="2">cv. Niubang</strain>
    </source>
</reference>
<reference evidence="1 2" key="2">
    <citation type="journal article" date="2022" name="Mol. Ecol. Resour.">
        <title>The genomes of chicory, endive, great burdock and yacon provide insights into Asteraceae paleo-polyploidization history and plant inulin production.</title>
        <authorList>
            <person name="Fan W."/>
            <person name="Wang S."/>
            <person name="Wang H."/>
            <person name="Wang A."/>
            <person name="Jiang F."/>
            <person name="Liu H."/>
            <person name="Zhao H."/>
            <person name="Xu D."/>
            <person name="Zhang Y."/>
        </authorList>
    </citation>
    <scope>NUCLEOTIDE SEQUENCE [LARGE SCALE GENOMIC DNA]</scope>
    <source>
        <strain evidence="2">cv. Niubang</strain>
    </source>
</reference>
<proteinExistence type="predicted"/>
<comment type="caution">
    <text evidence="1">The sequence shown here is derived from an EMBL/GenBank/DDBJ whole genome shotgun (WGS) entry which is preliminary data.</text>
</comment>